<comment type="similarity">
    <text evidence="1">Belongs to the CoA-transferase III family.</text>
</comment>
<proteinExistence type="inferred from homology"/>
<dbReference type="SUPFAM" id="SSF89796">
    <property type="entry name" value="CoA-transferase family III (CaiB/BaiF)"/>
    <property type="match status" value="2"/>
</dbReference>
<dbReference type="PANTHER" id="PTHR48228:SF4">
    <property type="entry name" value="BLR3030 PROTEIN"/>
    <property type="match status" value="1"/>
</dbReference>
<dbReference type="InterPro" id="IPR025496">
    <property type="entry name" value="DUF4387"/>
</dbReference>
<reference evidence="6" key="4">
    <citation type="journal article" date="2015" name="G3 (Bethesda)">
        <title>Genome sequences of three phytopathogenic species of the Magnaporthaceae family of fungi.</title>
        <authorList>
            <person name="Okagaki L.H."/>
            <person name="Nunes C.C."/>
            <person name="Sailsbery J."/>
            <person name="Clay B."/>
            <person name="Brown D."/>
            <person name="John T."/>
            <person name="Oh Y."/>
            <person name="Young N."/>
            <person name="Fitzgerald M."/>
            <person name="Haas B.J."/>
            <person name="Zeng Q."/>
            <person name="Young S."/>
            <person name="Adiconis X."/>
            <person name="Fan L."/>
            <person name="Levin J.Z."/>
            <person name="Mitchell T.K."/>
            <person name="Okubara P.A."/>
            <person name="Farman M.L."/>
            <person name="Kohn L.M."/>
            <person name="Birren B."/>
            <person name="Ma L.-J."/>
            <person name="Dean R.A."/>
        </authorList>
    </citation>
    <scope>NUCLEOTIDE SEQUENCE</scope>
    <source>
        <strain evidence="6">ATCC 64411 / 73-15</strain>
    </source>
</reference>
<dbReference type="GO" id="GO:0003824">
    <property type="term" value="F:catalytic activity"/>
    <property type="evidence" value="ECO:0007669"/>
    <property type="project" value="InterPro"/>
</dbReference>
<evidence type="ECO:0000256" key="2">
    <source>
        <dbReference type="SAM" id="MobiDB-lite"/>
    </source>
</evidence>
<evidence type="ECO:0000313" key="5">
    <source>
        <dbReference type="EMBL" id="KLU85472.1"/>
    </source>
</evidence>
<dbReference type="OrthoDB" id="5863171at2759"/>
<gene>
    <name evidence="5" type="ORF">MAPG_04495</name>
</gene>
<reference evidence="5" key="1">
    <citation type="submission" date="2010-05" db="EMBL/GenBank/DDBJ databases">
        <title>The Genome Sequence of Magnaporthe poae strain ATCC 64411.</title>
        <authorList>
            <consortium name="The Broad Institute Genome Sequencing Platform"/>
            <consortium name="Broad Institute Genome Sequencing Center for Infectious Disease"/>
            <person name="Ma L.-J."/>
            <person name="Dead R."/>
            <person name="Young S."/>
            <person name="Zeng Q."/>
            <person name="Koehrsen M."/>
            <person name="Alvarado L."/>
            <person name="Berlin A."/>
            <person name="Chapman S.B."/>
            <person name="Chen Z."/>
            <person name="Freedman E."/>
            <person name="Gellesch M."/>
            <person name="Goldberg J."/>
            <person name="Griggs A."/>
            <person name="Gujja S."/>
            <person name="Heilman E.R."/>
            <person name="Heiman D."/>
            <person name="Hepburn T."/>
            <person name="Howarth C."/>
            <person name="Jen D."/>
            <person name="Larson L."/>
            <person name="Mehta T."/>
            <person name="Neiman D."/>
            <person name="Pearson M."/>
            <person name="Roberts A."/>
            <person name="Saif S."/>
            <person name="Shea T."/>
            <person name="Shenoy N."/>
            <person name="Sisk P."/>
            <person name="Stolte C."/>
            <person name="Sykes S."/>
            <person name="Walk T."/>
            <person name="White J."/>
            <person name="Yandava C."/>
            <person name="Haas B."/>
            <person name="Nusbaum C."/>
            <person name="Birren B."/>
        </authorList>
    </citation>
    <scope>NUCLEOTIDE SEQUENCE</scope>
    <source>
        <strain evidence="5">ATCC 64411</strain>
    </source>
</reference>
<reference evidence="5" key="3">
    <citation type="submission" date="2011-03" db="EMBL/GenBank/DDBJ databases">
        <title>Annotation of Magnaporthe poae ATCC 64411.</title>
        <authorList>
            <person name="Ma L.-J."/>
            <person name="Dead R."/>
            <person name="Young S.K."/>
            <person name="Zeng Q."/>
            <person name="Gargeya S."/>
            <person name="Fitzgerald M."/>
            <person name="Haas B."/>
            <person name="Abouelleil A."/>
            <person name="Alvarado L."/>
            <person name="Arachchi H.M."/>
            <person name="Berlin A."/>
            <person name="Brown A."/>
            <person name="Chapman S.B."/>
            <person name="Chen Z."/>
            <person name="Dunbar C."/>
            <person name="Freedman E."/>
            <person name="Gearin G."/>
            <person name="Gellesch M."/>
            <person name="Goldberg J."/>
            <person name="Griggs A."/>
            <person name="Gujja S."/>
            <person name="Heiman D."/>
            <person name="Howarth C."/>
            <person name="Larson L."/>
            <person name="Lui A."/>
            <person name="MacDonald P.J.P."/>
            <person name="Mehta T."/>
            <person name="Montmayeur A."/>
            <person name="Murphy C."/>
            <person name="Neiman D."/>
            <person name="Pearson M."/>
            <person name="Priest M."/>
            <person name="Roberts A."/>
            <person name="Saif S."/>
            <person name="Shea T."/>
            <person name="Shenoy N."/>
            <person name="Sisk P."/>
            <person name="Stolte C."/>
            <person name="Sykes S."/>
            <person name="Yandava C."/>
            <person name="Wortman J."/>
            <person name="Nusbaum C."/>
            <person name="Birren B."/>
        </authorList>
    </citation>
    <scope>NUCLEOTIDE SEQUENCE</scope>
    <source>
        <strain evidence="5">ATCC 64411</strain>
    </source>
</reference>
<feature type="domain" description="Acyclic terpene utilisation N-terminal" evidence="3">
    <location>
        <begin position="67"/>
        <end position="215"/>
    </location>
</feature>
<evidence type="ECO:0000259" key="3">
    <source>
        <dbReference type="Pfam" id="PF07287"/>
    </source>
</evidence>
<dbReference type="Pfam" id="PF07287">
    <property type="entry name" value="AtuA"/>
    <property type="match status" value="1"/>
</dbReference>
<evidence type="ECO:0000313" key="6">
    <source>
        <dbReference type="EnsemblFungi" id="MAPG_04495T0"/>
    </source>
</evidence>
<dbReference type="AlphaFoldDB" id="A0A0C4DWW1"/>
<dbReference type="PANTHER" id="PTHR48228">
    <property type="entry name" value="SUCCINYL-COA--D-CITRAMALATE COA-TRANSFERASE"/>
    <property type="match status" value="1"/>
</dbReference>
<keyword evidence="7" id="KW-1185">Reference proteome</keyword>
<dbReference type="VEuPathDB" id="FungiDB:MAPG_04495"/>
<name>A0A0C4DWW1_MAGP6</name>
<dbReference type="InterPro" id="IPR010839">
    <property type="entry name" value="AtuA_N"/>
</dbReference>
<feature type="region of interest" description="Disordered" evidence="2">
    <location>
        <begin position="568"/>
        <end position="604"/>
    </location>
</feature>
<evidence type="ECO:0000259" key="4">
    <source>
        <dbReference type="Pfam" id="PF14330"/>
    </source>
</evidence>
<dbReference type="InterPro" id="IPR003673">
    <property type="entry name" value="CoA-Trfase_fam_III"/>
</dbReference>
<feature type="domain" description="DUF4387" evidence="4">
    <location>
        <begin position="478"/>
        <end position="574"/>
    </location>
</feature>
<evidence type="ECO:0008006" key="8">
    <source>
        <dbReference type="Google" id="ProtNLM"/>
    </source>
</evidence>
<dbReference type="EnsemblFungi" id="MAPG_04495T0">
    <property type="protein sequence ID" value="MAPG_04495T0"/>
    <property type="gene ID" value="MAPG_04495"/>
</dbReference>
<dbReference type="Gene3D" id="3.40.50.10540">
    <property type="entry name" value="Crotonobetainyl-coa:carnitine coa-transferase, domain 1"/>
    <property type="match status" value="1"/>
</dbReference>
<evidence type="ECO:0000256" key="1">
    <source>
        <dbReference type="ARBA" id="ARBA00008383"/>
    </source>
</evidence>
<dbReference type="Proteomes" id="UP000011715">
    <property type="component" value="Unassembled WGS sequence"/>
</dbReference>
<sequence length="1119" mass="120913">MAALAADGEFTILTPNAMLGYGYDVDQFWYGIERYKPIAIIVDSGSTDGGPYKLGMGKMTCGRGSYIRDLEPMLAACFHHKIRVLISSVGGDGSCKHVAEMLAIVTEISHRKGYSFRVATIDAGMNRDFVKSRIILSKVGPCGPVEPLTAEVVDGAVDIVAQMGAEPYLEALQGDPDIILGGRSYDPAPFAAFSMYNHVSPDAAWHMGKIMECGGICAIPKGRSMVATMRADSFDLTPLSPAERCTPQSVAAHTLYEKTRPDRLPGPGGVLVFDRARYEQITPKTCRVTGARFEPRPYQIKLGASPIWAIALFSSKLFPELDQSENCRLLYHVYGKNGVMGPLEPAKASQSQPHELAILGEVVAPTAELSHTIANNARASILHFAYPDQVATTGNLASPLSPHEQDAGAVFKFSLYHLVDLEPGEEVSLFAIKHHTIQSTFAAPDTCPSLPKERYAELDKGELAPVTKKHIPSGEAMLADLATIIRSKNSGPFELTFDVMFDDEATYNRVKTANVLTNDMIKSRYRVQDKDIITNMYFDPALAWKCTIARPWAQGSVGERDTLGTQQHAPLLDTKVPAARSPVGSSRGDGKVDENPAQSRSAASRKADLIPVSIPSFKSFPEALSRERFTAMDVVREIWLGLELPEEALGSVVLAGDHEKPALPSSFKIGILAQSSIALSALAAAQIHSLRNKLHIVPKVHVPLAHATVDFKSERLYTLDGRPPTSTWGPIGGLHKTSDGYIRVHDSFPNHCYGMLELLGLDKDASRQDVASKIVNWSAVDLENVATAEGKLAAYALRSYAQWDCLPQSRAISSLPIDVNPVLAPQRADVSSKPARGFPAWMPSGSSQCLKGLRVVEMSRVIAAPVCGKTLAAHGADVIWVTSPRLPDLPAIDRDLGRGKRTVQLDIQKPEDKARLLELLRTCDVFVQGFRPGSLASPHGLSPAELIKINPNIIIANMSAFGPRGPWAGRRGYDSLVQTCSGMNVSEAEHAGGGGEVARSTPCQALDHAAGYFLATGVLAALYCHATATAATAPRGWRVDVSLAGVMKYLRSLSQYPGATGFESHDYEKQSGVPPEFLETRDTGFGSMTAVRHAASVEGCEVGWQLMPKPLGSDEPEWL</sequence>
<accession>A0A0C4DWW1</accession>
<dbReference type="Pfam" id="PF02515">
    <property type="entry name" value="CoA_transf_3"/>
    <property type="match status" value="1"/>
</dbReference>
<dbReference type="InterPro" id="IPR023606">
    <property type="entry name" value="CoA-Trfase_III_dom_1_sf"/>
</dbReference>
<reference evidence="6" key="5">
    <citation type="submission" date="2015-06" db="UniProtKB">
        <authorList>
            <consortium name="EnsemblFungi"/>
        </authorList>
    </citation>
    <scope>IDENTIFICATION</scope>
    <source>
        <strain evidence="6">ATCC 64411</strain>
    </source>
</reference>
<dbReference type="EMBL" id="GL876968">
    <property type="protein sequence ID" value="KLU85472.1"/>
    <property type="molecule type" value="Genomic_DNA"/>
</dbReference>
<dbReference type="EMBL" id="ADBL01001060">
    <property type="status" value="NOT_ANNOTATED_CDS"/>
    <property type="molecule type" value="Genomic_DNA"/>
</dbReference>
<dbReference type="eggNOG" id="KOG3957">
    <property type="taxonomic scope" value="Eukaryota"/>
</dbReference>
<dbReference type="InterPro" id="IPR050509">
    <property type="entry name" value="CoA-transferase_III"/>
</dbReference>
<protein>
    <recommendedName>
        <fullName evidence="8">CAIB/BAIF family enzyme</fullName>
    </recommendedName>
</protein>
<evidence type="ECO:0000313" key="7">
    <source>
        <dbReference type="Proteomes" id="UP000011715"/>
    </source>
</evidence>
<dbReference type="Pfam" id="PF14330">
    <property type="entry name" value="DUF4387"/>
    <property type="match status" value="1"/>
</dbReference>
<dbReference type="OMA" id="VAWHMGK"/>
<reference evidence="7" key="2">
    <citation type="submission" date="2010-05" db="EMBL/GenBank/DDBJ databases">
        <title>The genome sequence of Magnaporthe poae strain ATCC 64411.</title>
        <authorList>
            <person name="Ma L.-J."/>
            <person name="Dead R."/>
            <person name="Young S."/>
            <person name="Zeng Q."/>
            <person name="Koehrsen M."/>
            <person name="Alvarado L."/>
            <person name="Berlin A."/>
            <person name="Chapman S.B."/>
            <person name="Chen Z."/>
            <person name="Freedman E."/>
            <person name="Gellesch M."/>
            <person name="Goldberg J."/>
            <person name="Griggs A."/>
            <person name="Gujja S."/>
            <person name="Heilman E.R."/>
            <person name="Heiman D."/>
            <person name="Hepburn T."/>
            <person name="Howarth C."/>
            <person name="Jen D."/>
            <person name="Larson L."/>
            <person name="Mehta T."/>
            <person name="Neiman D."/>
            <person name="Pearson M."/>
            <person name="Roberts A."/>
            <person name="Saif S."/>
            <person name="Shea T."/>
            <person name="Shenoy N."/>
            <person name="Sisk P."/>
            <person name="Stolte C."/>
            <person name="Sykes S."/>
            <person name="Walk T."/>
            <person name="White J."/>
            <person name="Yandava C."/>
            <person name="Haas B."/>
            <person name="Nusbaum C."/>
            <person name="Birren B."/>
        </authorList>
    </citation>
    <scope>NUCLEOTIDE SEQUENCE [LARGE SCALE GENOMIC DNA]</scope>
    <source>
        <strain evidence="7">ATCC 64411 / 73-15</strain>
    </source>
</reference>
<organism evidence="6 7">
    <name type="scientific">Magnaporthiopsis poae (strain ATCC 64411 / 73-15)</name>
    <name type="common">Kentucky bluegrass fungus</name>
    <name type="synonym">Magnaporthe poae</name>
    <dbReference type="NCBI Taxonomy" id="644358"/>
    <lineage>
        <taxon>Eukaryota</taxon>
        <taxon>Fungi</taxon>
        <taxon>Dikarya</taxon>
        <taxon>Ascomycota</taxon>
        <taxon>Pezizomycotina</taxon>
        <taxon>Sordariomycetes</taxon>
        <taxon>Sordariomycetidae</taxon>
        <taxon>Magnaporthales</taxon>
        <taxon>Magnaporthaceae</taxon>
        <taxon>Magnaporthiopsis</taxon>
    </lineage>
</organism>
<dbReference type="STRING" id="644358.A0A0C4DWW1"/>